<dbReference type="AlphaFoldDB" id="A0A134B9W2"/>
<evidence type="ECO:0000313" key="2">
    <source>
        <dbReference type="Proteomes" id="UP000070224"/>
    </source>
</evidence>
<evidence type="ECO:0000313" key="1">
    <source>
        <dbReference type="EMBL" id="KXB76733.1"/>
    </source>
</evidence>
<accession>A0A134B9W2</accession>
<protein>
    <submittedName>
        <fullName evidence="1">Uncharacterized protein</fullName>
    </submittedName>
</protein>
<dbReference type="EMBL" id="LSDK01000057">
    <property type="protein sequence ID" value="KXB76733.1"/>
    <property type="molecule type" value="Genomic_DNA"/>
</dbReference>
<reference evidence="2" key="1">
    <citation type="submission" date="2016-01" db="EMBL/GenBank/DDBJ databases">
        <authorList>
            <person name="Mitreva M."/>
            <person name="Pepin K.H."/>
            <person name="Mihindukulasuriya K.A."/>
            <person name="Fulton R."/>
            <person name="Fronick C."/>
            <person name="O'Laughlin M."/>
            <person name="Miner T."/>
            <person name="Herter B."/>
            <person name="Rosa B.A."/>
            <person name="Cordes M."/>
            <person name="Tomlinson C."/>
            <person name="Wollam A."/>
            <person name="Palsikar V.B."/>
            <person name="Mardis E.R."/>
            <person name="Wilson R.K."/>
        </authorList>
    </citation>
    <scope>NUCLEOTIDE SEQUENCE [LARGE SCALE GENOMIC DNA]</scope>
    <source>
        <strain evidence="2">KA00683</strain>
    </source>
</reference>
<proteinExistence type="predicted"/>
<sequence>MRHVLLEVKDDDSEALRKCVRREGLKSIGLIQMCRPRIEGT</sequence>
<gene>
    <name evidence="1" type="ORF">HMPREF3185_00844</name>
</gene>
<dbReference type="PATRIC" id="fig|322095.3.peg.832"/>
<keyword evidence="2" id="KW-1185">Reference proteome</keyword>
<organism evidence="1 2">
    <name type="scientific">Porphyromonas somerae</name>
    <dbReference type="NCBI Taxonomy" id="322095"/>
    <lineage>
        <taxon>Bacteria</taxon>
        <taxon>Pseudomonadati</taxon>
        <taxon>Bacteroidota</taxon>
        <taxon>Bacteroidia</taxon>
        <taxon>Bacteroidales</taxon>
        <taxon>Porphyromonadaceae</taxon>
        <taxon>Porphyromonas</taxon>
    </lineage>
</organism>
<dbReference type="Proteomes" id="UP000070224">
    <property type="component" value="Unassembled WGS sequence"/>
</dbReference>
<comment type="caution">
    <text evidence="1">The sequence shown here is derived from an EMBL/GenBank/DDBJ whole genome shotgun (WGS) entry which is preliminary data.</text>
</comment>
<name>A0A134B9W2_9PORP</name>